<dbReference type="WBParaSite" id="ES5_v2.g18766.t1">
    <property type="protein sequence ID" value="ES5_v2.g18766.t1"/>
    <property type="gene ID" value="ES5_v2.g18766"/>
</dbReference>
<name>A0AC34FNG0_9BILA</name>
<sequence>MSFHVQEYEKCVQLHQIDQSNVNADEKLEQMIKLFEIGVSKQVTVPMAEVENDFSMRQLDMEHVTKLQKEMPGDGSIMNRSPIIGYRQGEKVFIIDVAEYDENHIKFKNT</sequence>
<dbReference type="Proteomes" id="UP000887579">
    <property type="component" value="Unplaced"/>
</dbReference>
<evidence type="ECO:0000313" key="2">
    <source>
        <dbReference type="WBParaSite" id="ES5_v2.g18766.t1"/>
    </source>
</evidence>
<evidence type="ECO:0000313" key="1">
    <source>
        <dbReference type="Proteomes" id="UP000887579"/>
    </source>
</evidence>
<accession>A0AC34FNG0</accession>
<proteinExistence type="predicted"/>
<reference evidence="2" key="1">
    <citation type="submission" date="2022-11" db="UniProtKB">
        <authorList>
            <consortium name="WormBaseParasite"/>
        </authorList>
    </citation>
    <scope>IDENTIFICATION</scope>
</reference>
<organism evidence="1 2">
    <name type="scientific">Panagrolaimus sp. ES5</name>
    <dbReference type="NCBI Taxonomy" id="591445"/>
    <lineage>
        <taxon>Eukaryota</taxon>
        <taxon>Metazoa</taxon>
        <taxon>Ecdysozoa</taxon>
        <taxon>Nematoda</taxon>
        <taxon>Chromadorea</taxon>
        <taxon>Rhabditida</taxon>
        <taxon>Tylenchina</taxon>
        <taxon>Panagrolaimomorpha</taxon>
        <taxon>Panagrolaimoidea</taxon>
        <taxon>Panagrolaimidae</taxon>
        <taxon>Panagrolaimus</taxon>
    </lineage>
</organism>
<protein>
    <submittedName>
        <fullName evidence="2">Uncharacterized protein</fullName>
    </submittedName>
</protein>